<dbReference type="OrthoDB" id="3039123at2759"/>
<evidence type="ECO:0000313" key="10">
    <source>
        <dbReference type="Proteomes" id="UP000799770"/>
    </source>
</evidence>
<reference evidence="9" key="1">
    <citation type="journal article" date="2020" name="Stud. Mycol.">
        <title>101 Dothideomycetes genomes: a test case for predicting lifestyles and emergence of pathogens.</title>
        <authorList>
            <person name="Haridas S."/>
            <person name="Albert R."/>
            <person name="Binder M."/>
            <person name="Bloem J."/>
            <person name="Labutti K."/>
            <person name="Salamov A."/>
            <person name="Andreopoulos B."/>
            <person name="Baker S."/>
            <person name="Barry K."/>
            <person name="Bills G."/>
            <person name="Bluhm B."/>
            <person name="Cannon C."/>
            <person name="Castanera R."/>
            <person name="Culley D."/>
            <person name="Daum C."/>
            <person name="Ezra D."/>
            <person name="Gonzalez J."/>
            <person name="Henrissat B."/>
            <person name="Kuo A."/>
            <person name="Liang C."/>
            <person name="Lipzen A."/>
            <person name="Lutzoni F."/>
            <person name="Magnuson J."/>
            <person name="Mondo S."/>
            <person name="Nolan M."/>
            <person name="Ohm R."/>
            <person name="Pangilinan J."/>
            <person name="Park H.-J."/>
            <person name="Ramirez L."/>
            <person name="Alfaro M."/>
            <person name="Sun H."/>
            <person name="Tritt A."/>
            <person name="Yoshinaga Y."/>
            <person name="Zwiers L.-H."/>
            <person name="Turgeon B."/>
            <person name="Goodwin S."/>
            <person name="Spatafora J."/>
            <person name="Crous P."/>
            <person name="Grigoriev I."/>
        </authorList>
    </citation>
    <scope>NUCLEOTIDE SEQUENCE</scope>
    <source>
        <strain evidence="9">CBS 627.86</strain>
    </source>
</reference>
<keyword evidence="4 8" id="KW-0732">Signal</keyword>
<keyword evidence="3" id="KW-0479">Metal-binding</keyword>
<keyword evidence="2" id="KW-0719">Serine esterase</keyword>
<dbReference type="InterPro" id="IPR029058">
    <property type="entry name" value="AB_hydrolase_fold"/>
</dbReference>
<dbReference type="Proteomes" id="UP000799770">
    <property type="component" value="Unassembled WGS sequence"/>
</dbReference>
<accession>A0A6A5YT29</accession>
<gene>
    <name evidence="9" type="ORF">BDV96DRAFT_605016</name>
</gene>
<evidence type="ECO:0000256" key="7">
    <source>
        <dbReference type="ARBA" id="ARBA00023157"/>
    </source>
</evidence>
<keyword evidence="10" id="KW-1185">Reference proteome</keyword>
<dbReference type="SUPFAM" id="SSF53474">
    <property type="entry name" value="alpha/beta-Hydrolases"/>
    <property type="match status" value="1"/>
</dbReference>
<evidence type="ECO:0000256" key="1">
    <source>
        <dbReference type="ARBA" id="ARBA00006249"/>
    </source>
</evidence>
<dbReference type="EC" id="3.1.1.-" evidence="8"/>
<dbReference type="InterPro" id="IPR011118">
    <property type="entry name" value="Tannase/feruloyl_esterase"/>
</dbReference>
<protein>
    <recommendedName>
        <fullName evidence="8">Carboxylic ester hydrolase</fullName>
        <ecNumber evidence="8">3.1.1.-</ecNumber>
    </recommendedName>
</protein>
<dbReference type="Gene3D" id="3.40.50.1820">
    <property type="entry name" value="alpha/beta hydrolase"/>
    <property type="match status" value="1"/>
</dbReference>
<dbReference type="PANTHER" id="PTHR33938">
    <property type="entry name" value="FERULOYL ESTERASE B-RELATED"/>
    <property type="match status" value="1"/>
</dbReference>
<dbReference type="GO" id="GO:0046872">
    <property type="term" value="F:metal ion binding"/>
    <property type="evidence" value="ECO:0007669"/>
    <property type="project" value="UniProtKB-KW"/>
</dbReference>
<evidence type="ECO:0000256" key="6">
    <source>
        <dbReference type="ARBA" id="ARBA00022837"/>
    </source>
</evidence>
<organism evidence="9 10">
    <name type="scientific">Lophiotrema nucula</name>
    <dbReference type="NCBI Taxonomy" id="690887"/>
    <lineage>
        <taxon>Eukaryota</taxon>
        <taxon>Fungi</taxon>
        <taxon>Dikarya</taxon>
        <taxon>Ascomycota</taxon>
        <taxon>Pezizomycotina</taxon>
        <taxon>Dothideomycetes</taxon>
        <taxon>Pleosporomycetidae</taxon>
        <taxon>Pleosporales</taxon>
        <taxon>Lophiotremataceae</taxon>
        <taxon>Lophiotrema</taxon>
    </lineage>
</organism>
<keyword evidence="7" id="KW-1015">Disulfide bond</keyword>
<evidence type="ECO:0000256" key="3">
    <source>
        <dbReference type="ARBA" id="ARBA00022723"/>
    </source>
</evidence>
<proteinExistence type="inferred from homology"/>
<evidence type="ECO:0000313" key="9">
    <source>
        <dbReference type="EMBL" id="KAF2109301.1"/>
    </source>
</evidence>
<dbReference type="AlphaFoldDB" id="A0A6A5YT29"/>
<evidence type="ECO:0000256" key="5">
    <source>
        <dbReference type="ARBA" id="ARBA00022801"/>
    </source>
</evidence>
<feature type="chain" id="PRO_5025710137" description="Carboxylic ester hydrolase" evidence="8">
    <location>
        <begin position="29"/>
        <end position="531"/>
    </location>
</feature>
<evidence type="ECO:0000256" key="2">
    <source>
        <dbReference type="ARBA" id="ARBA00022487"/>
    </source>
</evidence>
<sequence length="531" mass="57064">MWFSRYTLTATALLSQLCLASTVDHVQAKPPCSCSDLHLPPLLGTEILSFQNAEKQAFTINPVPLLLPTAAKVPPICEVNITLTHPGTNDTVGIQVWLPLKNWNGRFLALGGSAWAAGLGPLTLGPAVEGGFAAVSTDAGLSGNLSSPDAWALKDNGDVNLGLLTNFASRSVYEATILGKSLSRQFYGKEFRTYWNGCSTGGRQGLVAAQQYPELFDGILAGAPAIYWPTYLLAELWPQVVFREENYYPKPEELGAVVAAAVAACDGLDGVIDGVIDEPSECQFEPASAIGTLDFNGKNVTITAQVARILQQIWTGPVVNGQQLWYGSLIGAPLWDLGATVEANGSRFGVPFFVADTWTRFLLQQNASFPTSALDSEDLGELFLKSQTQYDSLFNSANPDLSKLQETGGKLIVWHGKADQLIFTQGSTQYRRQVEEAFGGGANVDEFFRFFLAPGVDHCGLGETFGARPDPNGLLGALISWVENGTVPTFVEGQTPPNAPLNFTRKICSFPTVSSYRGSGDVNVAESYDCI</sequence>
<dbReference type="Pfam" id="PF07519">
    <property type="entry name" value="Tannase"/>
    <property type="match status" value="1"/>
</dbReference>
<keyword evidence="6" id="KW-0106">Calcium</keyword>
<dbReference type="GO" id="GO:0030600">
    <property type="term" value="F:feruloyl esterase activity"/>
    <property type="evidence" value="ECO:0007669"/>
    <property type="project" value="UniProtKB-ARBA"/>
</dbReference>
<evidence type="ECO:0000256" key="8">
    <source>
        <dbReference type="RuleBase" id="RU361238"/>
    </source>
</evidence>
<dbReference type="EMBL" id="ML977343">
    <property type="protein sequence ID" value="KAF2109301.1"/>
    <property type="molecule type" value="Genomic_DNA"/>
</dbReference>
<name>A0A6A5YT29_9PLEO</name>
<feature type="signal peptide" evidence="8">
    <location>
        <begin position="1"/>
        <end position="28"/>
    </location>
</feature>
<comment type="similarity">
    <text evidence="1 8">Belongs to the tannase family.</text>
</comment>
<keyword evidence="5 8" id="KW-0378">Hydrolase</keyword>
<dbReference type="PANTHER" id="PTHR33938:SF8">
    <property type="entry name" value="CARBOXYLIC ESTER HYDROLASE"/>
    <property type="match status" value="1"/>
</dbReference>
<evidence type="ECO:0000256" key="4">
    <source>
        <dbReference type="ARBA" id="ARBA00022729"/>
    </source>
</evidence>